<comment type="subcellular location">
    <subcellularLocation>
        <location evidence="1">Nucleus</location>
    </subcellularLocation>
</comment>
<name>A0A7K6T6J6_CALNI</name>
<feature type="non-terminal residue" evidence="11">
    <location>
        <position position="607"/>
    </location>
</feature>
<feature type="domain" description="Condensin II complex subunit H2 N-terminal" evidence="8">
    <location>
        <begin position="6"/>
        <end position="121"/>
    </location>
</feature>
<feature type="domain" description="Condensin II complex subunit H2 middle" evidence="10">
    <location>
        <begin position="145"/>
        <end position="196"/>
    </location>
</feature>
<sequence>MADVESRFQHLLQPIRDLTSNWEVDVATQLGEYLEELEHVCISFDNGKTTMNFIEAAMLIQGSACVYSRKVEHLYLLVYQTLDLLSNKKREKLPSSLRPDGTDADATFGVQQKEFLSLDDIRDSSQASTDMRKDHQPNSVNIVPLTPMSLVPPEDAEKKDNPLFSRTRELLASRRDFRMNACTPHATGTCLLELSGLPPTHLCPGDPCGATVTVAGAPSCVLGSERRSISGDPVRALSFSEDEGELCAVIGLRGGAAGLDGDIGGGDDVPGALEDDMEITPVAKEHVEAQKVARARRQAPAENPNTHIKEVLDPWQSLDPFGDSEDKPFRKGRPFLVPHSLDDVVGSKRKRKGLRKLQDFMKWFSDSYIDGAGSRKPKSKGPTFADLEMLYWKQLKQRVAAQRKLQRQEGPLWPPPCEEEPEPLEEEMGGDSEDGADDFLEHEDILVKGPEELGDGDVALDPPIPGSLCYADLVRRNVELFIASSQQFAQETELSQRVRCWEERMEPLLQEQAGLGGARAPFDIHGYGRVLVGGCGAPGEWHSFAALVAGQPPFEVCRYMLAALQLANDAVVELAQEPGLEQGLDTMRLRLLTPPRHHNRFHALQPP</sequence>
<evidence type="ECO:0000259" key="8">
    <source>
        <dbReference type="Pfam" id="PF06278"/>
    </source>
</evidence>
<evidence type="ECO:0000259" key="9">
    <source>
        <dbReference type="Pfam" id="PF16858"/>
    </source>
</evidence>
<feature type="non-terminal residue" evidence="11">
    <location>
        <position position="1"/>
    </location>
</feature>
<proteinExistence type="inferred from homology"/>
<dbReference type="GO" id="GO:0005634">
    <property type="term" value="C:nucleus"/>
    <property type="evidence" value="ECO:0007669"/>
    <property type="project" value="UniProtKB-SubCell"/>
</dbReference>
<dbReference type="GO" id="GO:0010032">
    <property type="term" value="P:meiotic chromosome condensation"/>
    <property type="evidence" value="ECO:0007669"/>
    <property type="project" value="TreeGrafter"/>
</dbReference>
<dbReference type="Pfam" id="PF16858">
    <property type="entry name" value="CNDH2_C"/>
    <property type="match status" value="1"/>
</dbReference>
<dbReference type="InterPro" id="IPR031737">
    <property type="entry name" value="CNDH2_C"/>
</dbReference>
<evidence type="ECO:0000256" key="3">
    <source>
        <dbReference type="ARBA" id="ARBA00016903"/>
    </source>
</evidence>
<feature type="region of interest" description="Disordered" evidence="7">
    <location>
        <begin position="124"/>
        <end position="160"/>
    </location>
</feature>
<evidence type="ECO:0000256" key="5">
    <source>
        <dbReference type="ARBA" id="ARBA00023242"/>
    </source>
</evidence>
<dbReference type="EMBL" id="VZSB01002393">
    <property type="protein sequence ID" value="NWX06274.1"/>
    <property type="molecule type" value="Genomic_DNA"/>
</dbReference>
<evidence type="ECO:0000256" key="4">
    <source>
        <dbReference type="ARBA" id="ARBA00023067"/>
    </source>
</evidence>
<reference evidence="11 12" key="1">
    <citation type="submission" date="2019-09" db="EMBL/GenBank/DDBJ databases">
        <title>Bird 10,000 Genomes (B10K) Project - Family phase.</title>
        <authorList>
            <person name="Zhang G."/>
        </authorList>
    </citation>
    <scope>NUCLEOTIDE SEQUENCE [LARGE SCALE GENOMIC DNA]</scope>
    <source>
        <strain evidence="11">OUT-0007</strain>
        <tissue evidence="11">Blood</tissue>
    </source>
</reference>
<gene>
    <name evidence="11" type="primary">Ncaph2</name>
    <name evidence="11" type="ORF">CALNIC_R08760</name>
</gene>
<evidence type="ECO:0000259" key="10">
    <source>
        <dbReference type="Pfam" id="PF16869"/>
    </source>
</evidence>
<dbReference type="InterPro" id="IPR031739">
    <property type="entry name" value="Ncaph2"/>
</dbReference>
<keyword evidence="5" id="KW-0539">Nucleus</keyword>
<dbReference type="InterPro" id="IPR031719">
    <property type="entry name" value="H2_M"/>
</dbReference>
<dbReference type="AlphaFoldDB" id="A0A7K6T6J6"/>
<feature type="domain" description="Condensin-2 complex subunit H2 C-terminal" evidence="9">
    <location>
        <begin position="470"/>
        <end position="601"/>
    </location>
</feature>
<keyword evidence="4" id="KW-0226">DNA condensation</keyword>
<dbReference type="PANTHER" id="PTHR14324">
    <property type="entry name" value="CONDENSIN-2 COMPLEX SUBUNIT H2"/>
    <property type="match status" value="1"/>
</dbReference>
<organism evidence="11 12">
    <name type="scientific">Caloenas nicobarica</name>
    <name type="common">Nicobar pigeon</name>
    <dbReference type="NCBI Taxonomy" id="187106"/>
    <lineage>
        <taxon>Eukaryota</taxon>
        <taxon>Metazoa</taxon>
        <taxon>Chordata</taxon>
        <taxon>Craniata</taxon>
        <taxon>Vertebrata</taxon>
        <taxon>Euteleostomi</taxon>
        <taxon>Archelosauria</taxon>
        <taxon>Archosauria</taxon>
        <taxon>Dinosauria</taxon>
        <taxon>Saurischia</taxon>
        <taxon>Theropoda</taxon>
        <taxon>Coelurosauria</taxon>
        <taxon>Aves</taxon>
        <taxon>Neognathae</taxon>
        <taxon>Neoaves</taxon>
        <taxon>Columbimorphae</taxon>
        <taxon>Columbiformes</taxon>
        <taxon>Columbidae</taxon>
        <taxon>Caloenas</taxon>
    </lineage>
</organism>
<evidence type="ECO:0000313" key="11">
    <source>
        <dbReference type="EMBL" id="NWX06274.1"/>
    </source>
</evidence>
<dbReference type="GO" id="GO:0000796">
    <property type="term" value="C:condensin complex"/>
    <property type="evidence" value="ECO:0007669"/>
    <property type="project" value="TreeGrafter"/>
</dbReference>
<accession>A0A7K6T6J6</accession>
<dbReference type="InterPro" id="IPR009378">
    <property type="entry name" value="H2_N"/>
</dbReference>
<feature type="region of interest" description="Disordered" evidence="7">
    <location>
        <begin position="405"/>
        <end position="432"/>
    </location>
</feature>
<dbReference type="Pfam" id="PF16869">
    <property type="entry name" value="CNDH2_M"/>
    <property type="match status" value="1"/>
</dbReference>
<evidence type="ECO:0000256" key="7">
    <source>
        <dbReference type="SAM" id="MobiDB-lite"/>
    </source>
</evidence>
<keyword evidence="12" id="KW-1185">Reference proteome</keyword>
<evidence type="ECO:0000256" key="1">
    <source>
        <dbReference type="ARBA" id="ARBA00004123"/>
    </source>
</evidence>
<evidence type="ECO:0000313" key="12">
    <source>
        <dbReference type="Proteomes" id="UP000546235"/>
    </source>
</evidence>
<dbReference type="Pfam" id="PF06278">
    <property type="entry name" value="CNDH2_N"/>
    <property type="match status" value="1"/>
</dbReference>
<protein>
    <recommendedName>
        <fullName evidence="3">Condensin-2 complex subunit H2</fullName>
    </recommendedName>
    <alternativeName>
        <fullName evidence="6">Non-SMC condensin II complex subunit H2</fullName>
    </alternativeName>
</protein>
<evidence type="ECO:0000256" key="2">
    <source>
        <dbReference type="ARBA" id="ARBA00007844"/>
    </source>
</evidence>
<evidence type="ECO:0000256" key="6">
    <source>
        <dbReference type="ARBA" id="ARBA00030479"/>
    </source>
</evidence>
<dbReference type="GO" id="GO:0051306">
    <property type="term" value="P:mitotic sister chromatid separation"/>
    <property type="evidence" value="ECO:0007669"/>
    <property type="project" value="TreeGrafter"/>
</dbReference>
<comment type="caution">
    <text evidence="11">The sequence shown here is derived from an EMBL/GenBank/DDBJ whole genome shotgun (WGS) entry which is preliminary data.</text>
</comment>
<dbReference type="GO" id="GO:0003682">
    <property type="term" value="F:chromatin binding"/>
    <property type="evidence" value="ECO:0007669"/>
    <property type="project" value="TreeGrafter"/>
</dbReference>
<comment type="similarity">
    <text evidence="2">Belongs to the CND2 H2 (condensin-2 subunit 2) family.</text>
</comment>
<dbReference type="Proteomes" id="UP000546235">
    <property type="component" value="Unassembled WGS sequence"/>
</dbReference>
<dbReference type="PANTHER" id="PTHR14324:SF3">
    <property type="entry name" value="CONDENSIN-2 COMPLEX SUBUNIT H2"/>
    <property type="match status" value="1"/>
</dbReference>
<feature type="compositionally biased region" description="Acidic residues" evidence="7">
    <location>
        <begin position="417"/>
        <end position="432"/>
    </location>
</feature>